<evidence type="ECO:0000256" key="2">
    <source>
        <dbReference type="ARBA" id="ARBA00001946"/>
    </source>
</evidence>
<dbReference type="Gene3D" id="3.30.420.10">
    <property type="entry name" value="Ribonuclease H-like superfamily/Ribonuclease H"/>
    <property type="match status" value="1"/>
</dbReference>
<dbReference type="PANTHER" id="PTHR10954:SF18">
    <property type="entry name" value="RIBONUCLEASE HII"/>
    <property type="match status" value="1"/>
</dbReference>
<dbReference type="PROSITE" id="PS51975">
    <property type="entry name" value="RNASE_H_2"/>
    <property type="match status" value="1"/>
</dbReference>
<dbReference type="NCBIfam" id="NF000595">
    <property type="entry name" value="PRK00015.1-3"/>
    <property type="match status" value="1"/>
</dbReference>
<evidence type="ECO:0000256" key="7">
    <source>
        <dbReference type="ARBA" id="ARBA00019179"/>
    </source>
</evidence>
<protein>
    <recommendedName>
        <fullName evidence="7 14">Ribonuclease HII</fullName>
        <shortName evidence="14">RNase HII</shortName>
        <ecNumber evidence="6 14">3.1.26.4</ecNumber>
    </recommendedName>
</protein>
<comment type="catalytic activity">
    <reaction evidence="1 14 15 16">
        <text>Endonucleolytic cleavage to 5'-phosphomonoester.</text>
        <dbReference type="EC" id="3.1.26.4"/>
    </reaction>
</comment>
<evidence type="ECO:0000256" key="16">
    <source>
        <dbReference type="RuleBase" id="RU003515"/>
    </source>
</evidence>
<reference evidence="18" key="2">
    <citation type="journal article" date="2018" name="ISME J.">
        <title>A dynamic microbial community with high functional redundancy inhabits the cold, oxic subseafloor aquifer.</title>
        <authorList>
            <person name="Tully B.J."/>
            <person name="Wheat C.G."/>
            <person name="Glazer B.T."/>
            <person name="Huber J.A."/>
        </authorList>
    </citation>
    <scope>NUCLEOTIDE SEQUENCE</scope>
    <source>
        <strain evidence="18">NORP83</strain>
    </source>
</reference>
<dbReference type="InterPro" id="IPR001352">
    <property type="entry name" value="RNase_HII/HIII"/>
</dbReference>
<comment type="cofactor">
    <cofactor evidence="14 15">
        <name>Mn(2+)</name>
        <dbReference type="ChEBI" id="CHEBI:29035"/>
    </cofactor>
    <cofactor evidence="14 15">
        <name>Mg(2+)</name>
        <dbReference type="ChEBI" id="CHEBI:18420"/>
    </cofactor>
    <text evidence="14 15">Manganese or magnesium. Binds 1 divalent metal ion per monomer in the absence of substrate. May bind a second metal ion after substrate binding.</text>
</comment>
<gene>
    <name evidence="14" type="primary">rnhB</name>
    <name evidence="18" type="ORF">COB13_02315</name>
</gene>
<evidence type="ECO:0000256" key="5">
    <source>
        <dbReference type="ARBA" id="ARBA00007383"/>
    </source>
</evidence>
<dbReference type="PANTHER" id="PTHR10954">
    <property type="entry name" value="RIBONUCLEASE H2 SUBUNIT A"/>
    <property type="match status" value="1"/>
</dbReference>
<comment type="cofactor">
    <cofactor evidence="2">
        <name>Mg(2+)</name>
        <dbReference type="ChEBI" id="CHEBI:18420"/>
    </cofactor>
</comment>
<dbReference type="GO" id="GO:0032299">
    <property type="term" value="C:ribonuclease H2 complex"/>
    <property type="evidence" value="ECO:0007669"/>
    <property type="project" value="TreeGrafter"/>
</dbReference>
<dbReference type="CDD" id="cd07182">
    <property type="entry name" value="RNase_HII_bacteria_HII_like"/>
    <property type="match status" value="1"/>
</dbReference>
<evidence type="ECO:0000256" key="6">
    <source>
        <dbReference type="ARBA" id="ARBA00012180"/>
    </source>
</evidence>
<keyword evidence="8 14" id="KW-0963">Cytoplasm</keyword>
<name>A0A2A4Z983_9PROT</name>
<comment type="function">
    <text evidence="3 14 16">Endonuclease that specifically degrades the RNA of RNA-DNA hybrids.</text>
</comment>
<feature type="binding site" evidence="14 15">
    <location>
        <position position="124"/>
    </location>
    <ligand>
        <name>a divalent metal cation</name>
        <dbReference type="ChEBI" id="CHEBI:60240"/>
    </ligand>
</feature>
<dbReference type="InterPro" id="IPR012337">
    <property type="entry name" value="RNaseH-like_sf"/>
</dbReference>
<dbReference type="EMBL" id="NVUS01000002">
    <property type="protein sequence ID" value="PCJ03583.1"/>
    <property type="molecule type" value="Genomic_DNA"/>
</dbReference>
<feature type="domain" description="RNase H type-2" evidence="17">
    <location>
        <begin position="24"/>
        <end position="216"/>
    </location>
</feature>
<dbReference type="GO" id="GO:0003723">
    <property type="term" value="F:RNA binding"/>
    <property type="evidence" value="ECO:0007669"/>
    <property type="project" value="UniProtKB-UniRule"/>
</dbReference>
<comment type="caution">
    <text evidence="18">The sequence shown here is derived from an EMBL/GenBank/DDBJ whole genome shotgun (WGS) entry which is preliminary data.</text>
</comment>
<keyword evidence="12 14" id="KW-0378">Hydrolase</keyword>
<keyword evidence="13 14" id="KW-0464">Manganese</keyword>
<feature type="binding site" evidence="14 15">
    <location>
        <position position="31"/>
    </location>
    <ligand>
        <name>a divalent metal cation</name>
        <dbReference type="ChEBI" id="CHEBI:60240"/>
    </ligand>
</feature>
<evidence type="ECO:0000256" key="8">
    <source>
        <dbReference type="ARBA" id="ARBA00022490"/>
    </source>
</evidence>
<evidence type="ECO:0000256" key="9">
    <source>
        <dbReference type="ARBA" id="ARBA00022722"/>
    </source>
</evidence>
<keyword evidence="10 14" id="KW-0479">Metal-binding</keyword>
<dbReference type="AlphaFoldDB" id="A0A2A4Z983"/>
<evidence type="ECO:0000256" key="15">
    <source>
        <dbReference type="PROSITE-ProRule" id="PRU01319"/>
    </source>
</evidence>
<evidence type="ECO:0000256" key="14">
    <source>
        <dbReference type="HAMAP-Rule" id="MF_00052"/>
    </source>
</evidence>
<evidence type="ECO:0000313" key="18">
    <source>
        <dbReference type="EMBL" id="PCJ03583.1"/>
    </source>
</evidence>
<sequence>MQKAKPTYKIDFSFEQGLWQEDLLFVAGVDEAGRGPWAGPVVAAAAIFKPNYKADFLSGLNDSKKLSAKKRDALYEHIIEHCDYAVGMASVEEIDDINILQASMLAMFRAINDLPNHAQHALIDGNKIPEQLKIPAEAIIKGDGRSYSIAAASIVAKVTRDRLMQKLHAEFPHYAWNRNAGYGTKLHQQGLAEHGITQHHRRSFKPIQKIILETKQI</sequence>
<keyword evidence="9 14" id="KW-0540">Nuclease</keyword>
<comment type="similarity">
    <text evidence="5 14 16">Belongs to the RNase HII family.</text>
</comment>
<evidence type="ECO:0000256" key="10">
    <source>
        <dbReference type="ARBA" id="ARBA00022723"/>
    </source>
</evidence>
<dbReference type="GO" id="GO:0006298">
    <property type="term" value="P:mismatch repair"/>
    <property type="evidence" value="ECO:0007669"/>
    <property type="project" value="TreeGrafter"/>
</dbReference>
<accession>A0A2A4Z983</accession>
<evidence type="ECO:0000256" key="1">
    <source>
        <dbReference type="ARBA" id="ARBA00000077"/>
    </source>
</evidence>
<dbReference type="GO" id="GO:0030145">
    <property type="term" value="F:manganese ion binding"/>
    <property type="evidence" value="ECO:0007669"/>
    <property type="project" value="UniProtKB-UniRule"/>
</dbReference>
<dbReference type="NCBIfam" id="NF000594">
    <property type="entry name" value="PRK00015.1-1"/>
    <property type="match status" value="1"/>
</dbReference>
<dbReference type="GO" id="GO:0043137">
    <property type="term" value="P:DNA replication, removal of RNA primer"/>
    <property type="evidence" value="ECO:0007669"/>
    <property type="project" value="TreeGrafter"/>
</dbReference>
<comment type="subcellular location">
    <subcellularLocation>
        <location evidence="4 14">Cytoplasm</location>
    </subcellularLocation>
</comment>
<dbReference type="InterPro" id="IPR036397">
    <property type="entry name" value="RNaseH_sf"/>
</dbReference>
<dbReference type="Pfam" id="PF01351">
    <property type="entry name" value="RNase_HII"/>
    <property type="match status" value="1"/>
</dbReference>
<evidence type="ECO:0000256" key="13">
    <source>
        <dbReference type="ARBA" id="ARBA00023211"/>
    </source>
</evidence>
<feature type="binding site" evidence="14 15">
    <location>
        <position position="30"/>
    </location>
    <ligand>
        <name>a divalent metal cation</name>
        <dbReference type="ChEBI" id="CHEBI:60240"/>
    </ligand>
</feature>
<evidence type="ECO:0000256" key="12">
    <source>
        <dbReference type="ARBA" id="ARBA00022801"/>
    </source>
</evidence>
<keyword evidence="11 14" id="KW-0255">Endonuclease</keyword>
<dbReference type="HAMAP" id="MF_00052_B">
    <property type="entry name" value="RNase_HII_B"/>
    <property type="match status" value="1"/>
</dbReference>
<dbReference type="GO" id="GO:0004523">
    <property type="term" value="F:RNA-DNA hybrid ribonuclease activity"/>
    <property type="evidence" value="ECO:0007669"/>
    <property type="project" value="UniProtKB-UniRule"/>
</dbReference>
<dbReference type="InterPro" id="IPR022898">
    <property type="entry name" value="RNase_HII"/>
</dbReference>
<dbReference type="GO" id="GO:0005737">
    <property type="term" value="C:cytoplasm"/>
    <property type="evidence" value="ECO:0007669"/>
    <property type="project" value="UniProtKB-SubCell"/>
</dbReference>
<evidence type="ECO:0000256" key="11">
    <source>
        <dbReference type="ARBA" id="ARBA00022759"/>
    </source>
</evidence>
<proteinExistence type="inferred from homology"/>
<reference key="1">
    <citation type="submission" date="2017-08" db="EMBL/GenBank/DDBJ databases">
        <title>A dynamic microbial community with high functional redundancy inhabits the cold, oxic subseafloor aquifer.</title>
        <authorList>
            <person name="Tully B.J."/>
            <person name="Wheat C.G."/>
            <person name="Glazer B.T."/>
            <person name="Huber J.A."/>
        </authorList>
    </citation>
    <scope>NUCLEOTIDE SEQUENCE [LARGE SCALE GENOMIC DNA]</scope>
</reference>
<organism evidence="18">
    <name type="scientific">OCS116 cluster bacterium</name>
    <dbReference type="NCBI Taxonomy" id="2030921"/>
    <lineage>
        <taxon>Bacteria</taxon>
        <taxon>Pseudomonadati</taxon>
        <taxon>Pseudomonadota</taxon>
        <taxon>Alphaproteobacteria</taxon>
        <taxon>OCS116 cluster</taxon>
    </lineage>
</organism>
<dbReference type="InterPro" id="IPR024567">
    <property type="entry name" value="RNase_HII/HIII_dom"/>
</dbReference>
<evidence type="ECO:0000259" key="17">
    <source>
        <dbReference type="PROSITE" id="PS51975"/>
    </source>
</evidence>
<evidence type="ECO:0000256" key="3">
    <source>
        <dbReference type="ARBA" id="ARBA00004065"/>
    </source>
</evidence>
<dbReference type="FunFam" id="3.30.420.10:FF:000006">
    <property type="entry name" value="Ribonuclease HII"/>
    <property type="match status" value="1"/>
</dbReference>
<dbReference type="EC" id="3.1.26.4" evidence="6 14"/>
<dbReference type="SUPFAM" id="SSF53098">
    <property type="entry name" value="Ribonuclease H-like"/>
    <property type="match status" value="1"/>
</dbReference>
<evidence type="ECO:0000256" key="4">
    <source>
        <dbReference type="ARBA" id="ARBA00004496"/>
    </source>
</evidence>